<evidence type="ECO:0000256" key="3">
    <source>
        <dbReference type="ARBA" id="ARBA00022763"/>
    </source>
</evidence>
<dbReference type="GO" id="GO:0003690">
    <property type="term" value="F:double-stranded DNA binding"/>
    <property type="evidence" value="ECO:0007669"/>
    <property type="project" value="TreeGrafter"/>
</dbReference>
<dbReference type="InterPro" id="IPR013632">
    <property type="entry name" value="Rad51_C"/>
</dbReference>
<dbReference type="InterPro" id="IPR003593">
    <property type="entry name" value="AAA+_ATPase"/>
</dbReference>
<comment type="similarity">
    <text evidence="2">Belongs to the RecA family. RAD51 subfamily.</text>
</comment>
<dbReference type="GO" id="GO:0000724">
    <property type="term" value="P:double-strand break repair via homologous recombination"/>
    <property type="evidence" value="ECO:0007669"/>
    <property type="project" value="InterPro"/>
</dbReference>
<dbReference type="Proteomes" id="UP001445335">
    <property type="component" value="Unassembled WGS sequence"/>
</dbReference>
<dbReference type="PANTHER" id="PTHR46456">
    <property type="entry name" value="DNA REPAIR PROTEIN RAD51 HOMOLOG 2"/>
    <property type="match status" value="1"/>
</dbReference>
<feature type="domain" description="RecA family profile 1" evidence="7">
    <location>
        <begin position="77"/>
        <end position="261"/>
    </location>
</feature>
<dbReference type="Pfam" id="PF01722">
    <property type="entry name" value="BolA"/>
    <property type="match status" value="1"/>
</dbReference>
<keyword evidence="4" id="KW-0238">DNA-binding</keyword>
<dbReference type="Pfam" id="PF26169">
    <property type="entry name" value="HHH_XRCC3_RpoA"/>
    <property type="match status" value="1"/>
</dbReference>
<keyword evidence="3" id="KW-0227">DNA damage</keyword>
<sequence length="438" mass="45182">MGTRALSRLGLDDTLLARLRSRSLQTVRDVLLLSPLELTETLDIAPAAAAALLRTSSRSVLGAPVTALELHRQACQQRMHQPSGLQVLDAALRGGVPCGSLTELVGPAGVGKSQLCLMLAASMLLDPALPVSSQVLYIDTERKFSAGRLVEVAAARAGDVASHHDLNPGGFDPAGLAARVLVASPASVVELLSMLQGLEAAVIERGVRLVVVDSIAALARADFAAAQLPQRQQALGQAAAALKHLAETFRIPVVVTSGGQGGGLVAALGALWAHAVNTRLVLESVGAARYVKVAKSAAAPDAAVAFRVTARGLEADAEAPALQQAGAGVVGQAIRHSMDYEPSEAMATAGDILATAASIEDKLRSKLDATDVTVLDTSGGCGAAFEVVVVSPMFEGKALLQRHRMVNTVLAEELKTVHALAIKKCLTPAQQAALQPAQ</sequence>
<dbReference type="GO" id="GO:0003697">
    <property type="term" value="F:single-stranded DNA binding"/>
    <property type="evidence" value="ECO:0007669"/>
    <property type="project" value="TreeGrafter"/>
</dbReference>
<evidence type="ECO:0000256" key="4">
    <source>
        <dbReference type="ARBA" id="ARBA00023125"/>
    </source>
</evidence>
<dbReference type="GO" id="GO:0005524">
    <property type="term" value="F:ATP binding"/>
    <property type="evidence" value="ECO:0007669"/>
    <property type="project" value="InterPro"/>
</dbReference>
<organism evidence="8 9">
    <name type="scientific">Elliptochloris bilobata</name>
    <dbReference type="NCBI Taxonomy" id="381761"/>
    <lineage>
        <taxon>Eukaryota</taxon>
        <taxon>Viridiplantae</taxon>
        <taxon>Chlorophyta</taxon>
        <taxon>core chlorophytes</taxon>
        <taxon>Trebouxiophyceae</taxon>
        <taxon>Trebouxiophyceae incertae sedis</taxon>
        <taxon>Elliptochloris clade</taxon>
        <taxon>Elliptochloris</taxon>
    </lineage>
</organism>
<dbReference type="InterPro" id="IPR020588">
    <property type="entry name" value="RecA_ATP-bd"/>
</dbReference>
<dbReference type="SMART" id="SM00382">
    <property type="entry name" value="AAA"/>
    <property type="match status" value="1"/>
</dbReference>
<dbReference type="Gene3D" id="3.40.50.300">
    <property type="entry name" value="P-loop containing nucleotide triphosphate hydrolases"/>
    <property type="match status" value="1"/>
</dbReference>
<proteinExistence type="inferred from homology"/>
<dbReference type="SUPFAM" id="SSF52540">
    <property type="entry name" value="P-loop containing nucleoside triphosphate hydrolases"/>
    <property type="match status" value="1"/>
</dbReference>
<dbReference type="PANTHER" id="PTHR46456:SF1">
    <property type="entry name" value="DNA REPAIR PROTEIN RAD51 HOMOLOG 2"/>
    <property type="match status" value="1"/>
</dbReference>
<evidence type="ECO:0000256" key="2">
    <source>
        <dbReference type="ARBA" id="ARBA00007095"/>
    </source>
</evidence>
<dbReference type="GO" id="GO:0140664">
    <property type="term" value="F:ATP-dependent DNA damage sensor activity"/>
    <property type="evidence" value="ECO:0007669"/>
    <property type="project" value="InterPro"/>
</dbReference>
<accession>A0AAW1S2U9</accession>
<dbReference type="InterPro" id="IPR002634">
    <property type="entry name" value="BolA"/>
</dbReference>
<dbReference type="GO" id="GO:0033063">
    <property type="term" value="C:Rad51B-Rad51C-Rad51D-XRCC2 complex"/>
    <property type="evidence" value="ECO:0007669"/>
    <property type="project" value="InterPro"/>
</dbReference>
<keyword evidence="9" id="KW-1185">Reference proteome</keyword>
<keyword evidence="6" id="KW-0539">Nucleus</keyword>
<dbReference type="PROSITE" id="PS50162">
    <property type="entry name" value="RECA_2"/>
    <property type="match status" value="1"/>
</dbReference>
<dbReference type="EMBL" id="JALJOU010000013">
    <property type="protein sequence ID" value="KAK9840539.1"/>
    <property type="molecule type" value="Genomic_DNA"/>
</dbReference>
<dbReference type="AlphaFoldDB" id="A0AAW1S2U9"/>
<comment type="subcellular location">
    <subcellularLocation>
        <location evidence="1">Nucleus</location>
    </subcellularLocation>
</comment>
<reference evidence="8 9" key="1">
    <citation type="journal article" date="2024" name="Nat. Commun.">
        <title>Phylogenomics reveals the evolutionary origins of lichenization in chlorophyte algae.</title>
        <authorList>
            <person name="Puginier C."/>
            <person name="Libourel C."/>
            <person name="Otte J."/>
            <person name="Skaloud P."/>
            <person name="Haon M."/>
            <person name="Grisel S."/>
            <person name="Petersen M."/>
            <person name="Berrin J.G."/>
            <person name="Delaux P.M."/>
            <person name="Dal Grande F."/>
            <person name="Keller J."/>
        </authorList>
    </citation>
    <scope>NUCLEOTIDE SEQUENCE [LARGE SCALE GENOMIC DNA]</scope>
    <source>
        <strain evidence="8 9">SAG 245.80</strain>
    </source>
</reference>
<dbReference type="Pfam" id="PF08423">
    <property type="entry name" value="Rad51"/>
    <property type="match status" value="1"/>
</dbReference>
<evidence type="ECO:0000259" key="7">
    <source>
        <dbReference type="PROSITE" id="PS50162"/>
    </source>
</evidence>
<dbReference type="InterPro" id="IPR058766">
    <property type="entry name" value="HHH_XRCC3_RAD51B"/>
</dbReference>
<dbReference type="InterPro" id="IPR027417">
    <property type="entry name" value="P-loop_NTPase"/>
</dbReference>
<dbReference type="GO" id="GO:0000400">
    <property type="term" value="F:four-way junction DNA binding"/>
    <property type="evidence" value="ECO:0007669"/>
    <property type="project" value="TreeGrafter"/>
</dbReference>
<evidence type="ECO:0000313" key="9">
    <source>
        <dbReference type="Proteomes" id="UP001445335"/>
    </source>
</evidence>
<gene>
    <name evidence="8" type="ORF">WJX81_000352</name>
</gene>
<name>A0AAW1S2U9_9CHLO</name>
<dbReference type="GO" id="GO:0005657">
    <property type="term" value="C:replication fork"/>
    <property type="evidence" value="ECO:0007669"/>
    <property type="project" value="TreeGrafter"/>
</dbReference>
<evidence type="ECO:0000256" key="1">
    <source>
        <dbReference type="ARBA" id="ARBA00004123"/>
    </source>
</evidence>
<dbReference type="InterPro" id="IPR030548">
    <property type="entry name" value="RAD51B"/>
</dbReference>
<evidence type="ECO:0000256" key="6">
    <source>
        <dbReference type="ARBA" id="ARBA00023242"/>
    </source>
</evidence>
<dbReference type="Gene3D" id="3.10.20.90">
    <property type="entry name" value="Phosphatidylinositol 3-kinase Catalytic Subunit, Chain A, domain 1"/>
    <property type="match status" value="1"/>
</dbReference>
<dbReference type="InterPro" id="IPR036065">
    <property type="entry name" value="BolA-like_sf"/>
</dbReference>
<evidence type="ECO:0000256" key="5">
    <source>
        <dbReference type="ARBA" id="ARBA00023172"/>
    </source>
</evidence>
<comment type="caution">
    <text evidence="8">The sequence shown here is derived from an EMBL/GenBank/DDBJ whole genome shotgun (WGS) entry which is preliminary data.</text>
</comment>
<dbReference type="SUPFAM" id="SSF82657">
    <property type="entry name" value="BolA-like"/>
    <property type="match status" value="1"/>
</dbReference>
<evidence type="ECO:0000313" key="8">
    <source>
        <dbReference type="EMBL" id="KAK9840539.1"/>
    </source>
</evidence>
<protein>
    <recommendedName>
        <fullName evidence="7">RecA family profile 1 domain-containing protein</fullName>
    </recommendedName>
</protein>
<keyword evidence="5" id="KW-0233">DNA recombination</keyword>